<dbReference type="InterPro" id="IPR013083">
    <property type="entry name" value="Znf_RING/FYVE/PHD"/>
</dbReference>
<dbReference type="Pfam" id="PF04641">
    <property type="entry name" value="Rtf2"/>
    <property type="match status" value="1"/>
</dbReference>
<dbReference type="Proteomes" id="UP000239899">
    <property type="component" value="Unassembled WGS sequence"/>
</dbReference>
<accession>A0A2P6TQ46</accession>
<dbReference type="SUPFAM" id="SSF57850">
    <property type="entry name" value="RING/U-box"/>
    <property type="match status" value="1"/>
</dbReference>
<dbReference type="InterPro" id="IPR006735">
    <property type="entry name" value="Rtf2"/>
</dbReference>
<evidence type="ECO:0000256" key="1">
    <source>
        <dbReference type="PROSITE-ProRule" id="PRU00175"/>
    </source>
</evidence>
<dbReference type="GO" id="GO:0006274">
    <property type="term" value="P:DNA replication termination"/>
    <property type="evidence" value="ECO:0007669"/>
    <property type="project" value="TreeGrafter"/>
</dbReference>
<evidence type="ECO:0000313" key="4">
    <source>
        <dbReference type="EMBL" id="PRW56156.1"/>
    </source>
</evidence>
<dbReference type="PROSITE" id="PS50089">
    <property type="entry name" value="ZF_RING_2"/>
    <property type="match status" value="1"/>
</dbReference>
<gene>
    <name evidence="4" type="ORF">C2E21_5235</name>
</gene>
<evidence type="ECO:0000259" key="3">
    <source>
        <dbReference type="PROSITE" id="PS50089"/>
    </source>
</evidence>
<keyword evidence="2" id="KW-0472">Membrane</keyword>
<dbReference type="Gene3D" id="3.30.40.10">
    <property type="entry name" value="Zinc/RING finger domain, C3HC4 (zinc finger)"/>
    <property type="match status" value="1"/>
</dbReference>
<keyword evidence="5" id="KW-1185">Reference proteome</keyword>
<reference evidence="4 5" key="1">
    <citation type="journal article" date="2018" name="Plant J.">
        <title>Genome sequences of Chlorella sorokiniana UTEX 1602 and Micractinium conductrix SAG 241.80: implications to maltose excretion by a green alga.</title>
        <authorList>
            <person name="Arriola M.B."/>
            <person name="Velmurugan N."/>
            <person name="Zhang Y."/>
            <person name="Plunkett M.H."/>
            <person name="Hondzo H."/>
            <person name="Barney B.M."/>
        </authorList>
    </citation>
    <scope>NUCLEOTIDE SEQUENCE [LARGE SCALE GENOMIC DNA]</scope>
    <source>
        <strain evidence="5">UTEX 1602</strain>
    </source>
</reference>
<dbReference type="AlphaFoldDB" id="A0A2P6TQ46"/>
<dbReference type="InterPro" id="IPR027799">
    <property type="entry name" value="Rtf2_RING-finger"/>
</dbReference>
<dbReference type="InterPro" id="IPR001841">
    <property type="entry name" value="Znf_RING"/>
</dbReference>
<comment type="caution">
    <text evidence="4">The sequence shown here is derived from an EMBL/GenBank/DDBJ whole genome shotgun (WGS) entry which is preliminary data.</text>
</comment>
<dbReference type="STRING" id="3076.A0A2P6TQ46"/>
<dbReference type="SMART" id="SM00184">
    <property type="entry name" value="RING"/>
    <property type="match status" value="1"/>
</dbReference>
<keyword evidence="1" id="KW-0862">Zinc</keyword>
<evidence type="ECO:0000256" key="2">
    <source>
        <dbReference type="SAM" id="Phobius"/>
    </source>
</evidence>
<dbReference type="CDD" id="cd16653">
    <property type="entry name" value="RING-like_Rtf2"/>
    <property type="match status" value="1"/>
</dbReference>
<dbReference type="PANTHER" id="PTHR12775">
    <property type="entry name" value="PROTEIN C20ORF43 HOMOLOG"/>
    <property type="match status" value="1"/>
</dbReference>
<feature type="transmembrane region" description="Helical" evidence="2">
    <location>
        <begin position="389"/>
        <end position="410"/>
    </location>
</feature>
<dbReference type="GO" id="GO:0008270">
    <property type="term" value="F:zinc ion binding"/>
    <property type="evidence" value="ECO:0007669"/>
    <property type="project" value="UniProtKB-KW"/>
</dbReference>
<evidence type="ECO:0000313" key="5">
    <source>
        <dbReference type="Proteomes" id="UP000239899"/>
    </source>
</evidence>
<dbReference type="Pfam" id="PF13639">
    <property type="entry name" value="zf-RING_2"/>
    <property type="match status" value="1"/>
</dbReference>
<sequence>MPLQLFVRSPSGALRAVAAAPEDAVASACGLEAYDAAGRALRVVHEGRTLDPRASLAASRVRPWGTLELLPRLRGGGGDGGSTGAESRSCYLEMYAGKKRDKVNPEEERLARWTTCQLSGMPLQPPCVADELGSLFNKDAVLQALVTKSMPKPLGHISSLKHLIELKLEAAAGGGGGKGGEGGARFACPISGQAFNGKYKFVVFRKSGHVLSERALKEVPAVVEELVGGKWEAADLLPVNPSGEELQQMREALLLKRTAERAAKKEKKKDKAAAAAAAAGGDGEAAAAAAAAGGGKRAAENGSGDAAAAAKNGGNGALAAAAAGAKRFKAAELKPKGADDKVWNSLFTSSTGGGSGNDYMCRSAMRRSNGTTQFTGLAQVCGDRSACSVLLVAIGVIILLVVLACGLGGLCSRRRQRQQVDAAEEQGPRPYEAHAIGLAEQEHHSSLADAECESVRAMSAEKQAELEVRPVRDGDEAWGSRQECSICLEGVAADGSAAWMVFPCHHGACSACVADLVRYNRRPDRRVVHCPLCRSLALVPPASFPSGALPPPSTDASGTLTAAGQGGQAAMRGMGDGSWRLFWIV</sequence>
<dbReference type="OrthoDB" id="247013at2759"/>
<feature type="domain" description="RING-type" evidence="3">
    <location>
        <begin position="484"/>
        <end position="534"/>
    </location>
</feature>
<protein>
    <submittedName>
        <fullName evidence="4">RTF2-like protein</fullName>
    </submittedName>
</protein>
<keyword evidence="2" id="KW-1133">Transmembrane helix</keyword>
<name>A0A2P6TQ46_CHLSO</name>
<keyword evidence="1" id="KW-0479">Metal-binding</keyword>
<keyword evidence="2" id="KW-0812">Transmembrane</keyword>
<dbReference type="PANTHER" id="PTHR12775:SF2">
    <property type="entry name" value="REPLICATION TERMINATION FACTOR 2"/>
    <property type="match status" value="1"/>
</dbReference>
<dbReference type="EMBL" id="LHPG02000009">
    <property type="protein sequence ID" value="PRW56156.1"/>
    <property type="molecule type" value="Genomic_DNA"/>
</dbReference>
<keyword evidence="1" id="KW-0863">Zinc-finger</keyword>
<proteinExistence type="predicted"/>
<organism evidence="4 5">
    <name type="scientific">Chlorella sorokiniana</name>
    <name type="common">Freshwater green alga</name>
    <dbReference type="NCBI Taxonomy" id="3076"/>
    <lineage>
        <taxon>Eukaryota</taxon>
        <taxon>Viridiplantae</taxon>
        <taxon>Chlorophyta</taxon>
        <taxon>core chlorophytes</taxon>
        <taxon>Trebouxiophyceae</taxon>
        <taxon>Chlorellales</taxon>
        <taxon>Chlorellaceae</taxon>
        <taxon>Chlorella clade</taxon>
        <taxon>Chlorella</taxon>
    </lineage>
</organism>
<dbReference type="GO" id="GO:0005634">
    <property type="term" value="C:nucleus"/>
    <property type="evidence" value="ECO:0007669"/>
    <property type="project" value="TreeGrafter"/>
</dbReference>